<evidence type="ECO:0000313" key="2">
    <source>
        <dbReference type="EMBL" id="GGN88450.1"/>
    </source>
</evidence>
<sequence length="179" mass="19455">MMDRRTVLGSVSTAILTTLAGCSRSLIGDDTDTSSEEDYTTDTDAHDTPDLTEPCSVSSTPEADYPVFPSEITEENVETFAVDFEKRFAEATIKNQPNKKFGGFDGSTGNVHEKTKSGYFIEVTVSVDYAMARGDETGTDLGSETFNSWYYINSKFASRSDRDTSGSPPNSGWKTVACA</sequence>
<dbReference type="EMBL" id="BMOU01000001">
    <property type="protein sequence ID" value="GGN88450.1"/>
    <property type="molecule type" value="Genomic_DNA"/>
</dbReference>
<feature type="region of interest" description="Disordered" evidence="1">
    <location>
        <begin position="158"/>
        <end position="179"/>
    </location>
</feature>
<feature type="region of interest" description="Disordered" evidence="1">
    <location>
        <begin position="26"/>
        <end position="62"/>
    </location>
</feature>
<keyword evidence="3" id="KW-1185">Reference proteome</keyword>
<protein>
    <submittedName>
        <fullName evidence="2">Uncharacterized protein</fullName>
    </submittedName>
</protein>
<feature type="compositionally biased region" description="Acidic residues" evidence="1">
    <location>
        <begin position="29"/>
        <end position="41"/>
    </location>
</feature>
<dbReference type="Proteomes" id="UP000605784">
    <property type="component" value="Unassembled WGS sequence"/>
</dbReference>
<evidence type="ECO:0000256" key="1">
    <source>
        <dbReference type="SAM" id="MobiDB-lite"/>
    </source>
</evidence>
<dbReference type="PROSITE" id="PS51257">
    <property type="entry name" value="PROKAR_LIPOPROTEIN"/>
    <property type="match status" value="1"/>
</dbReference>
<accession>A0A830GKC5</accession>
<proteinExistence type="predicted"/>
<reference evidence="2" key="2">
    <citation type="submission" date="2020-09" db="EMBL/GenBank/DDBJ databases">
        <authorList>
            <person name="Sun Q."/>
            <person name="Ohkuma M."/>
        </authorList>
    </citation>
    <scope>NUCLEOTIDE SEQUENCE</scope>
    <source>
        <strain evidence="2">JCM 17820</strain>
    </source>
</reference>
<gene>
    <name evidence="2" type="ORF">GCM10009030_08180</name>
</gene>
<organism evidence="2 3">
    <name type="scientific">Haloarcula pellucida</name>
    <dbReference type="NCBI Taxonomy" id="1427151"/>
    <lineage>
        <taxon>Archaea</taxon>
        <taxon>Methanobacteriati</taxon>
        <taxon>Methanobacteriota</taxon>
        <taxon>Stenosarchaea group</taxon>
        <taxon>Halobacteria</taxon>
        <taxon>Halobacteriales</taxon>
        <taxon>Haloarculaceae</taxon>
        <taxon>Haloarcula</taxon>
    </lineage>
</organism>
<evidence type="ECO:0000313" key="3">
    <source>
        <dbReference type="Proteomes" id="UP000605784"/>
    </source>
</evidence>
<dbReference type="AlphaFoldDB" id="A0A830GKC5"/>
<comment type="caution">
    <text evidence="2">The sequence shown here is derived from an EMBL/GenBank/DDBJ whole genome shotgun (WGS) entry which is preliminary data.</text>
</comment>
<reference evidence="2" key="1">
    <citation type="journal article" date="2014" name="Int. J. Syst. Evol. Microbiol.">
        <title>Complete genome sequence of Corynebacterium casei LMG S-19264T (=DSM 44701T), isolated from a smear-ripened cheese.</title>
        <authorList>
            <consortium name="US DOE Joint Genome Institute (JGI-PGF)"/>
            <person name="Walter F."/>
            <person name="Albersmeier A."/>
            <person name="Kalinowski J."/>
            <person name="Ruckert C."/>
        </authorList>
    </citation>
    <scope>NUCLEOTIDE SEQUENCE</scope>
    <source>
        <strain evidence="2">JCM 17820</strain>
    </source>
</reference>
<name>A0A830GKC5_9EURY</name>